<dbReference type="PANTHER" id="PTHR24103">
    <property type="entry name" value="E3 UBIQUITIN-PROTEIN LIGASE TRIM"/>
    <property type="match status" value="1"/>
</dbReference>
<dbReference type="CDD" id="cd19780">
    <property type="entry name" value="Bbox2_TRIM39-like"/>
    <property type="match status" value="1"/>
</dbReference>
<feature type="coiled-coil region" evidence="5">
    <location>
        <begin position="223"/>
        <end position="257"/>
    </location>
</feature>
<evidence type="ECO:0000256" key="6">
    <source>
        <dbReference type="SAM" id="MobiDB-lite"/>
    </source>
</evidence>
<dbReference type="PROSITE" id="PS50089">
    <property type="entry name" value="ZF_RING_2"/>
    <property type="match status" value="1"/>
</dbReference>
<feature type="domain" description="B30.2/SPRY" evidence="9">
    <location>
        <begin position="357"/>
        <end position="553"/>
    </location>
</feature>
<dbReference type="SMART" id="SM00589">
    <property type="entry name" value="PRY"/>
    <property type="match status" value="1"/>
</dbReference>
<feature type="compositionally biased region" description="Basic and acidic residues" evidence="6">
    <location>
        <begin position="46"/>
        <end position="69"/>
    </location>
</feature>
<dbReference type="CDD" id="cd16594">
    <property type="entry name" value="RING-HC_TRIM7-like_C-IV"/>
    <property type="match status" value="1"/>
</dbReference>
<evidence type="ECO:0000259" key="7">
    <source>
        <dbReference type="PROSITE" id="PS50089"/>
    </source>
</evidence>
<feature type="region of interest" description="Disordered" evidence="6">
    <location>
        <begin position="1"/>
        <end position="83"/>
    </location>
</feature>
<dbReference type="FunFam" id="2.60.120.920:FF:000004">
    <property type="entry name" value="Butyrophilin subfamily 1 member A1"/>
    <property type="match status" value="1"/>
</dbReference>
<dbReference type="Gene3D" id="2.60.120.920">
    <property type="match status" value="1"/>
</dbReference>
<dbReference type="Bgee" id="ENSLOCG00000008317">
    <property type="expression patterns" value="Expressed in muscle tissue and 13 other cell types or tissues"/>
</dbReference>
<reference evidence="11" key="1">
    <citation type="submission" date="2011-12" db="EMBL/GenBank/DDBJ databases">
        <title>The Draft Genome of Lepisosteus oculatus.</title>
        <authorList>
            <consortium name="The Broad Institute Genome Assembly &amp; Analysis Group"/>
            <consortium name="Computational R&amp;D Group"/>
            <consortium name="and Sequencing Platform"/>
            <person name="Di Palma F."/>
            <person name="Alfoldi J."/>
            <person name="Johnson J."/>
            <person name="Berlin A."/>
            <person name="Gnerre S."/>
            <person name="Jaffe D."/>
            <person name="MacCallum I."/>
            <person name="Young S."/>
            <person name="Walker B.J."/>
            <person name="Lander E.S."/>
            <person name="Lindblad-Toh K."/>
        </authorList>
    </citation>
    <scope>NUCLEOTIDE SEQUENCE [LARGE SCALE GENOMIC DNA]</scope>
</reference>
<keyword evidence="11" id="KW-1185">Reference proteome</keyword>
<protein>
    <submittedName>
        <fullName evidence="10">Tripartite motif containing 69</fullName>
    </submittedName>
</protein>
<dbReference type="Ensembl" id="ENSLOCT00000010122.1">
    <property type="protein sequence ID" value="ENSLOCP00000010109.1"/>
    <property type="gene ID" value="ENSLOCG00000008317.1"/>
</dbReference>
<keyword evidence="5" id="KW-0175">Coiled coil</keyword>
<reference evidence="10" key="2">
    <citation type="submission" date="2025-08" db="UniProtKB">
        <authorList>
            <consortium name="Ensembl"/>
        </authorList>
    </citation>
    <scope>IDENTIFICATION</scope>
</reference>
<dbReference type="InterPro" id="IPR013083">
    <property type="entry name" value="Znf_RING/FYVE/PHD"/>
</dbReference>
<sequence length="553" mass="61909">QGSLPAAVWEQDLTAGSEDPAAHPFPSPSKQEGLQRREWSAQSAGESDRREERESDPARKRGSAGKEKSGVMAGPPQSPSSRLSRDLSCTICLDLFKQPVSLPCDHTFCQACISAYWEDSPARASCPQCRAVFPERSYRPNRLAANIVEAYSQETGQAGRAPPSPAGPQPLCWRHQEELKMFCEEDQELVCLVCGLSQEHRSHTLVCIGEAVRRQRAVLEGCLAALRQEVQAALQCEQETEAEVKKLKEQTTDMKGRIEAQFGELHQFLDQEERMLQVQLKTEERRALIQLDERKAVLSLEVSRLQRALGDVEERLRQQDAHVLLTNVKHLLNRPQVKFEKPEPVRVGVSEGRFAGPLQYRVWKSMTAVIHPAPAPITLDPDTANPWLSLSPSRSCVKYENHYNSLPDNPERFNPALSLLGSQGFTYGTHYWEVEVDSITVWTVGVACESVARKGVIKALPANGFWTLSLSYGIQYMAGTAPPTILSLEVKPSKIGVFLDCKRGLVSFYNADDMSHVYTFKDNFTEKLFPYFNLGFLDKAITNEPLKVFLPQV</sequence>
<dbReference type="PROSITE" id="PS50119">
    <property type="entry name" value="ZF_BBOX"/>
    <property type="match status" value="1"/>
</dbReference>
<dbReference type="GO" id="GO:0007420">
    <property type="term" value="P:brain development"/>
    <property type="evidence" value="ECO:0007669"/>
    <property type="project" value="Ensembl"/>
</dbReference>
<dbReference type="GO" id="GO:0042981">
    <property type="term" value="P:regulation of apoptotic process"/>
    <property type="evidence" value="ECO:0007669"/>
    <property type="project" value="Ensembl"/>
</dbReference>
<dbReference type="PRINTS" id="PR01407">
    <property type="entry name" value="BUTYPHLNCDUF"/>
</dbReference>
<keyword evidence="2 4" id="KW-0863">Zinc-finger</keyword>
<dbReference type="SUPFAM" id="SSF57850">
    <property type="entry name" value="RING/U-box"/>
    <property type="match status" value="1"/>
</dbReference>
<keyword evidence="1" id="KW-0479">Metal-binding</keyword>
<evidence type="ECO:0000256" key="4">
    <source>
        <dbReference type="PROSITE-ProRule" id="PRU00024"/>
    </source>
</evidence>
<dbReference type="InterPro" id="IPR001841">
    <property type="entry name" value="Znf_RING"/>
</dbReference>
<feature type="domain" description="B box-type" evidence="8">
    <location>
        <begin position="167"/>
        <end position="208"/>
    </location>
</feature>
<evidence type="ECO:0000256" key="5">
    <source>
        <dbReference type="SAM" id="Coils"/>
    </source>
</evidence>
<evidence type="ECO:0000259" key="9">
    <source>
        <dbReference type="PROSITE" id="PS50188"/>
    </source>
</evidence>
<dbReference type="HOGENOM" id="CLU_013137_0_3_1"/>
<evidence type="ECO:0000313" key="11">
    <source>
        <dbReference type="Proteomes" id="UP000018468"/>
    </source>
</evidence>
<name>W5MP00_LEPOC</name>
<dbReference type="PROSITE" id="PS00518">
    <property type="entry name" value="ZF_RING_1"/>
    <property type="match status" value="1"/>
</dbReference>
<feature type="domain" description="RING-type" evidence="7">
    <location>
        <begin position="89"/>
        <end position="130"/>
    </location>
</feature>
<dbReference type="InterPro" id="IPR017907">
    <property type="entry name" value="Znf_RING_CS"/>
</dbReference>
<dbReference type="eggNOG" id="KOG2177">
    <property type="taxonomic scope" value="Eukaryota"/>
</dbReference>
<dbReference type="InterPro" id="IPR006574">
    <property type="entry name" value="PRY"/>
</dbReference>
<dbReference type="AlphaFoldDB" id="W5MP00"/>
<dbReference type="CDD" id="cd13733">
    <property type="entry name" value="SPRY_PRY_C-I_1"/>
    <property type="match status" value="1"/>
</dbReference>
<dbReference type="SMART" id="SM00336">
    <property type="entry name" value="BBOX"/>
    <property type="match status" value="1"/>
</dbReference>
<dbReference type="Pfam" id="PF15227">
    <property type="entry name" value="zf-C3HC4_4"/>
    <property type="match status" value="1"/>
</dbReference>
<dbReference type="InterPro" id="IPR050143">
    <property type="entry name" value="TRIM/RBCC"/>
</dbReference>
<dbReference type="InterPro" id="IPR003877">
    <property type="entry name" value="SPRY_dom"/>
</dbReference>
<dbReference type="GO" id="GO:0045087">
    <property type="term" value="P:innate immune response"/>
    <property type="evidence" value="ECO:0000318"/>
    <property type="project" value="GO_Central"/>
</dbReference>
<dbReference type="SUPFAM" id="SSF57845">
    <property type="entry name" value="B-box zinc-binding domain"/>
    <property type="match status" value="1"/>
</dbReference>
<dbReference type="Pfam" id="PF00622">
    <property type="entry name" value="SPRY"/>
    <property type="match status" value="1"/>
</dbReference>
<accession>W5MP00</accession>
<evidence type="ECO:0000313" key="10">
    <source>
        <dbReference type="Ensembl" id="ENSLOCP00000010109.1"/>
    </source>
</evidence>
<organism evidence="10 11">
    <name type="scientific">Lepisosteus oculatus</name>
    <name type="common">Spotted gar</name>
    <dbReference type="NCBI Taxonomy" id="7918"/>
    <lineage>
        <taxon>Eukaryota</taxon>
        <taxon>Metazoa</taxon>
        <taxon>Chordata</taxon>
        <taxon>Craniata</taxon>
        <taxon>Vertebrata</taxon>
        <taxon>Euteleostomi</taxon>
        <taxon>Actinopterygii</taxon>
        <taxon>Neopterygii</taxon>
        <taxon>Holostei</taxon>
        <taxon>Semionotiformes</taxon>
        <taxon>Lepisosteidae</taxon>
        <taxon>Lepisosteus</taxon>
    </lineage>
</organism>
<dbReference type="Pfam" id="PF00643">
    <property type="entry name" value="zf-B_box"/>
    <property type="match status" value="1"/>
</dbReference>
<dbReference type="EMBL" id="AHAT01034252">
    <property type="status" value="NOT_ANNOTATED_CDS"/>
    <property type="molecule type" value="Genomic_DNA"/>
</dbReference>
<dbReference type="GO" id="GO:0061630">
    <property type="term" value="F:ubiquitin protein ligase activity"/>
    <property type="evidence" value="ECO:0000318"/>
    <property type="project" value="GO_Central"/>
</dbReference>
<evidence type="ECO:0000259" key="8">
    <source>
        <dbReference type="PROSITE" id="PS50119"/>
    </source>
</evidence>
<dbReference type="STRING" id="7918.ENSLOCP00000010109"/>
<dbReference type="InterPro" id="IPR003879">
    <property type="entry name" value="Butyrophylin_SPRY"/>
</dbReference>
<dbReference type="Gene3D" id="3.30.40.10">
    <property type="entry name" value="Zinc/RING finger domain, C3HC4 (zinc finger)"/>
    <property type="match status" value="1"/>
</dbReference>
<dbReference type="SMART" id="SM00449">
    <property type="entry name" value="SPRY"/>
    <property type="match status" value="1"/>
</dbReference>
<dbReference type="InterPro" id="IPR043136">
    <property type="entry name" value="B30.2/SPRY_sf"/>
</dbReference>
<dbReference type="Gene3D" id="3.30.160.60">
    <property type="entry name" value="Classic Zinc Finger"/>
    <property type="match status" value="1"/>
</dbReference>
<dbReference type="EMBL" id="AHAT01034253">
    <property type="status" value="NOT_ANNOTATED_CDS"/>
    <property type="molecule type" value="Genomic_DNA"/>
</dbReference>
<reference evidence="10" key="3">
    <citation type="submission" date="2025-09" db="UniProtKB">
        <authorList>
            <consortium name="Ensembl"/>
        </authorList>
    </citation>
    <scope>IDENTIFICATION</scope>
</reference>
<dbReference type="InterPro" id="IPR001870">
    <property type="entry name" value="B30.2/SPRY"/>
</dbReference>
<evidence type="ECO:0000256" key="3">
    <source>
        <dbReference type="ARBA" id="ARBA00022833"/>
    </source>
</evidence>
<dbReference type="GO" id="GO:0005737">
    <property type="term" value="C:cytoplasm"/>
    <property type="evidence" value="ECO:0000318"/>
    <property type="project" value="GO_Central"/>
</dbReference>
<proteinExistence type="predicted"/>
<dbReference type="Proteomes" id="UP000018468">
    <property type="component" value="Linkage group LG14"/>
</dbReference>
<dbReference type="PROSITE" id="PS50188">
    <property type="entry name" value="B302_SPRY"/>
    <property type="match status" value="1"/>
</dbReference>
<dbReference type="Pfam" id="PF13765">
    <property type="entry name" value="PRY"/>
    <property type="match status" value="1"/>
</dbReference>
<dbReference type="InterPro" id="IPR000315">
    <property type="entry name" value="Znf_B-box"/>
</dbReference>
<dbReference type="GO" id="GO:0008270">
    <property type="term" value="F:zinc ion binding"/>
    <property type="evidence" value="ECO:0007669"/>
    <property type="project" value="UniProtKB-KW"/>
</dbReference>
<feature type="coiled-coil region" evidence="5">
    <location>
        <begin position="288"/>
        <end position="315"/>
    </location>
</feature>
<keyword evidence="3" id="KW-0862">Zinc</keyword>
<dbReference type="SMART" id="SM00184">
    <property type="entry name" value="RING"/>
    <property type="match status" value="1"/>
</dbReference>
<dbReference type="OMA" id="CDHTFCH"/>
<evidence type="ECO:0000256" key="1">
    <source>
        <dbReference type="ARBA" id="ARBA00022723"/>
    </source>
</evidence>
<evidence type="ECO:0000256" key="2">
    <source>
        <dbReference type="ARBA" id="ARBA00022771"/>
    </source>
</evidence>
<dbReference type="InterPro" id="IPR013320">
    <property type="entry name" value="ConA-like_dom_sf"/>
</dbReference>
<dbReference type="SUPFAM" id="SSF49899">
    <property type="entry name" value="Concanavalin A-like lectins/glucanases"/>
    <property type="match status" value="1"/>
</dbReference>
<dbReference type="GeneTree" id="ENSGT00940000167013"/>
<dbReference type="InParanoid" id="W5MP00"/>